<evidence type="ECO:0000313" key="3">
    <source>
        <dbReference type="Proteomes" id="UP000063781"/>
    </source>
</evidence>
<name>A0A0X8GZQ0_9FIRM</name>
<dbReference type="SUPFAM" id="SSF53597">
    <property type="entry name" value="Dihydrofolate reductase-like"/>
    <property type="match status" value="1"/>
</dbReference>
<dbReference type="AlphaFoldDB" id="A0A0X8GZQ0"/>
<evidence type="ECO:0000313" key="2">
    <source>
        <dbReference type="EMBL" id="AMC93381.1"/>
    </source>
</evidence>
<dbReference type="InterPro" id="IPR002734">
    <property type="entry name" value="RibDG_C"/>
</dbReference>
<feature type="domain" description="Bacterial bifunctional deaminase-reductase C-terminal" evidence="1">
    <location>
        <begin position="68"/>
        <end position="156"/>
    </location>
</feature>
<dbReference type="GO" id="GO:0008703">
    <property type="term" value="F:5-amino-6-(5-phosphoribosylamino)uracil reductase activity"/>
    <property type="evidence" value="ECO:0007669"/>
    <property type="project" value="InterPro"/>
</dbReference>
<dbReference type="Pfam" id="PF01872">
    <property type="entry name" value="RibD_C"/>
    <property type="match status" value="1"/>
</dbReference>
<dbReference type="KEGG" id="erl:AOC36_05130"/>
<dbReference type="PANTHER" id="PTHR38011">
    <property type="entry name" value="DIHYDROFOLATE REDUCTASE FAMILY PROTEIN (AFU_ORTHOLOGUE AFUA_8G06820)"/>
    <property type="match status" value="1"/>
</dbReference>
<dbReference type="InterPro" id="IPR024072">
    <property type="entry name" value="DHFR-like_dom_sf"/>
</dbReference>
<accession>A0A0X8GZQ0</accession>
<dbReference type="GO" id="GO:0009231">
    <property type="term" value="P:riboflavin biosynthetic process"/>
    <property type="evidence" value="ECO:0007669"/>
    <property type="project" value="InterPro"/>
</dbReference>
<dbReference type="STRING" id="1514105.AOC36_05130"/>
<reference evidence="2 3" key="1">
    <citation type="submission" date="2015-10" db="EMBL/GenBank/DDBJ databases">
        <title>Erysipelothrix larvae sp. LV19 isolated from the larval gut of the rhinoceros beetle, Trypoxylus dichotomus.</title>
        <authorList>
            <person name="Lim S."/>
            <person name="Kim B.-C."/>
        </authorList>
    </citation>
    <scope>NUCLEOTIDE SEQUENCE [LARGE SCALE GENOMIC DNA]</scope>
    <source>
        <strain evidence="2 3">LV19</strain>
    </source>
</reference>
<organism evidence="2 3">
    <name type="scientific">Erysipelothrix larvae</name>
    <dbReference type="NCBI Taxonomy" id="1514105"/>
    <lineage>
        <taxon>Bacteria</taxon>
        <taxon>Bacillati</taxon>
        <taxon>Bacillota</taxon>
        <taxon>Erysipelotrichia</taxon>
        <taxon>Erysipelotrichales</taxon>
        <taxon>Erysipelotrichaceae</taxon>
        <taxon>Erysipelothrix</taxon>
    </lineage>
</organism>
<gene>
    <name evidence="2" type="ORF">AOC36_05130</name>
</gene>
<dbReference type="PANTHER" id="PTHR38011:SF11">
    <property type="entry name" value="2,5-DIAMINO-6-RIBOSYLAMINO-4(3H)-PYRIMIDINONE 5'-PHOSPHATE REDUCTASE"/>
    <property type="match status" value="1"/>
</dbReference>
<sequence length="179" mass="20410">MRKIVLNLAMSLDGYICDVDGGYEWIKGHGNHSLDSHEKFDINTWAESIDTIVMGRVSLEDCGIDFIKDSEHKKILVATNNPNYKTQFEHIEFIHGDIVKHVVNLKNNEAGKDIWLFGGARLVEKFIENDVIDEYIIGIIPVLLGSGRRLFHDFRVPISLVLDKTFIDDGMVILKYHKA</sequence>
<dbReference type="Proteomes" id="UP000063781">
    <property type="component" value="Chromosome"/>
</dbReference>
<protein>
    <recommendedName>
        <fullName evidence="1">Bacterial bifunctional deaminase-reductase C-terminal domain-containing protein</fullName>
    </recommendedName>
</protein>
<dbReference type="InterPro" id="IPR050765">
    <property type="entry name" value="Riboflavin_Biosynth_HTPR"/>
</dbReference>
<keyword evidence="3" id="KW-1185">Reference proteome</keyword>
<dbReference type="EMBL" id="CP013213">
    <property type="protein sequence ID" value="AMC93381.1"/>
    <property type="molecule type" value="Genomic_DNA"/>
</dbReference>
<proteinExistence type="predicted"/>
<evidence type="ECO:0000259" key="1">
    <source>
        <dbReference type="Pfam" id="PF01872"/>
    </source>
</evidence>
<dbReference type="OrthoDB" id="195113at2"/>
<dbReference type="Gene3D" id="3.40.430.10">
    <property type="entry name" value="Dihydrofolate Reductase, subunit A"/>
    <property type="match status" value="1"/>
</dbReference>
<dbReference type="RefSeq" id="WP_067632103.1">
    <property type="nucleotide sequence ID" value="NZ_CP013213.1"/>
</dbReference>